<evidence type="ECO:0000313" key="2">
    <source>
        <dbReference type="EMBL" id="OLP75451.1"/>
    </source>
</evidence>
<gene>
    <name evidence="2" type="ORF">AK812_SmicGene44744</name>
</gene>
<sequence>MPPATRTLPAPAHALTEPQTDSASQEQECPSPAPTLVESSGSDATMLYADLEPPAHSEEVIGSGDWLTCGYTGVIFSRVSLPTQARSTANPDLAGVILVEDIELRCYASCSRKQGSHLLLTAHPACSLHWMSQALIDITVATAVAADMSIMSYWGDDITRPL</sequence>
<comment type="caution">
    <text evidence="2">The sequence shown here is derived from an EMBL/GenBank/DDBJ whole genome shotgun (WGS) entry which is preliminary data.</text>
</comment>
<keyword evidence="3" id="KW-1185">Reference proteome</keyword>
<dbReference type="OrthoDB" id="408254at2759"/>
<feature type="compositionally biased region" description="Polar residues" evidence="1">
    <location>
        <begin position="17"/>
        <end position="28"/>
    </location>
</feature>
<dbReference type="AlphaFoldDB" id="A0A1Q9BXQ2"/>
<dbReference type="Proteomes" id="UP000186817">
    <property type="component" value="Unassembled WGS sequence"/>
</dbReference>
<name>A0A1Q9BXQ2_SYMMI</name>
<accession>A0A1Q9BXQ2</accession>
<proteinExistence type="predicted"/>
<evidence type="ECO:0000256" key="1">
    <source>
        <dbReference type="SAM" id="MobiDB-lite"/>
    </source>
</evidence>
<feature type="region of interest" description="Disordered" evidence="1">
    <location>
        <begin position="1"/>
        <end position="39"/>
    </location>
</feature>
<protein>
    <submittedName>
        <fullName evidence="2">Uncharacterized protein</fullName>
    </submittedName>
</protein>
<evidence type="ECO:0000313" key="3">
    <source>
        <dbReference type="Proteomes" id="UP000186817"/>
    </source>
</evidence>
<dbReference type="EMBL" id="LSRX01002473">
    <property type="protein sequence ID" value="OLP75451.1"/>
    <property type="molecule type" value="Genomic_DNA"/>
</dbReference>
<organism evidence="2 3">
    <name type="scientific">Symbiodinium microadriaticum</name>
    <name type="common">Dinoflagellate</name>
    <name type="synonym">Zooxanthella microadriatica</name>
    <dbReference type="NCBI Taxonomy" id="2951"/>
    <lineage>
        <taxon>Eukaryota</taxon>
        <taxon>Sar</taxon>
        <taxon>Alveolata</taxon>
        <taxon>Dinophyceae</taxon>
        <taxon>Suessiales</taxon>
        <taxon>Symbiodiniaceae</taxon>
        <taxon>Symbiodinium</taxon>
    </lineage>
</organism>
<reference evidence="2 3" key="1">
    <citation type="submission" date="2016-02" db="EMBL/GenBank/DDBJ databases">
        <title>Genome analysis of coral dinoflagellate symbionts highlights evolutionary adaptations to a symbiotic lifestyle.</title>
        <authorList>
            <person name="Aranda M."/>
            <person name="Li Y."/>
            <person name="Liew Y.J."/>
            <person name="Baumgarten S."/>
            <person name="Simakov O."/>
            <person name="Wilson M."/>
            <person name="Piel J."/>
            <person name="Ashoor H."/>
            <person name="Bougouffa S."/>
            <person name="Bajic V.B."/>
            <person name="Ryu T."/>
            <person name="Ravasi T."/>
            <person name="Bayer T."/>
            <person name="Micklem G."/>
            <person name="Kim H."/>
            <person name="Bhak J."/>
            <person name="Lajeunesse T.C."/>
            <person name="Voolstra C.R."/>
        </authorList>
    </citation>
    <scope>NUCLEOTIDE SEQUENCE [LARGE SCALE GENOMIC DNA]</scope>
    <source>
        <strain evidence="2 3">CCMP2467</strain>
    </source>
</reference>